<protein>
    <submittedName>
        <fullName evidence="12">Purinergic receptor P2Y13</fullName>
    </submittedName>
</protein>
<comment type="similarity">
    <text evidence="10">Belongs to the G-protein coupled receptor 1 family.</text>
</comment>
<keyword evidence="2" id="KW-1003">Cell membrane</keyword>
<dbReference type="PANTHER" id="PTHR24233">
    <property type="entry name" value="P2Y PURINOCEPTOR-RELATED G-PROTEIN COUPLED RECEPTOR"/>
    <property type="match status" value="1"/>
</dbReference>
<dbReference type="PRINTS" id="PR00237">
    <property type="entry name" value="GPCRRHODOPSN"/>
</dbReference>
<evidence type="ECO:0000256" key="9">
    <source>
        <dbReference type="ARBA" id="ARBA00023224"/>
    </source>
</evidence>
<dbReference type="Gene3D" id="1.20.1070.10">
    <property type="entry name" value="Rhodopsin 7-helix transmembrane proteins"/>
    <property type="match status" value="1"/>
</dbReference>
<keyword evidence="8 10" id="KW-0675">Receptor</keyword>
<keyword evidence="7" id="KW-1015">Disulfide bond</keyword>
<accession>A0A3B4Z562</accession>
<evidence type="ECO:0000256" key="5">
    <source>
        <dbReference type="ARBA" id="ARBA00023040"/>
    </source>
</evidence>
<evidence type="ECO:0000256" key="6">
    <source>
        <dbReference type="ARBA" id="ARBA00023136"/>
    </source>
</evidence>
<dbReference type="PRINTS" id="PR01735">
    <property type="entry name" value="P2Y13PRNCPTR"/>
</dbReference>
<dbReference type="GeneTree" id="ENSGT01110000267167"/>
<sequence>MSSNASTLSTECAASSLVITNEVVSSLYFLLFPAAFLLNGVAVWVSFHLRSTSTFIVYLKNLVAADLLMTLTLPPIAVSLLPGATITLRALACRYTEVIFYSCLYTSIALMGLISLDRFFKIVRPFGKVLGQNVVFSIVMSSLVWVVMFGGTAIPTMVLTDQDPHSDNLTADFCMSLKSPAGISLHKYVVVFMEILFWFVSVLIGFCYICITAKVLKSFRNSGSNNTEGQKKTKLRVFLILLVFCVCFVPLHLVRISVSHIKIFDNAGCSQTWVVAVSKVARWVSATNACLDPLLYIYLCREYRDKLTACMRNGKMDNKINVFKLVRSKQHNKQHTAFFFCRFT</sequence>
<evidence type="ECO:0000256" key="4">
    <source>
        <dbReference type="ARBA" id="ARBA00022989"/>
    </source>
</evidence>
<reference evidence="12" key="1">
    <citation type="submission" date="2023-09" db="UniProtKB">
        <authorList>
            <consortium name="Ensembl"/>
        </authorList>
    </citation>
    <scope>IDENTIFICATION</scope>
</reference>
<dbReference type="PROSITE" id="PS50262">
    <property type="entry name" value="G_PROTEIN_RECEP_F1_2"/>
    <property type="match status" value="1"/>
</dbReference>
<evidence type="ECO:0000256" key="2">
    <source>
        <dbReference type="ARBA" id="ARBA00022475"/>
    </source>
</evidence>
<evidence type="ECO:0000256" key="3">
    <source>
        <dbReference type="ARBA" id="ARBA00022692"/>
    </source>
</evidence>
<evidence type="ECO:0000259" key="11">
    <source>
        <dbReference type="PROSITE" id="PS50262"/>
    </source>
</evidence>
<keyword evidence="3 10" id="KW-0812">Transmembrane</keyword>
<dbReference type="Ensembl" id="ENSSPAT00000003956.1">
    <property type="protein sequence ID" value="ENSSPAP00000003873.1"/>
    <property type="gene ID" value="ENSSPAG00000003000.1"/>
</dbReference>
<proteinExistence type="inferred from homology"/>
<evidence type="ECO:0000313" key="12">
    <source>
        <dbReference type="Ensembl" id="ENSSPAP00000003873.1"/>
    </source>
</evidence>
<keyword evidence="9 10" id="KW-0807">Transducer</keyword>
<evidence type="ECO:0000256" key="7">
    <source>
        <dbReference type="ARBA" id="ARBA00023157"/>
    </source>
</evidence>
<name>A0A3B4Z562_9TELE</name>
<dbReference type="Pfam" id="PF00001">
    <property type="entry name" value="7tm_1"/>
    <property type="match status" value="1"/>
</dbReference>
<evidence type="ECO:0000256" key="10">
    <source>
        <dbReference type="RuleBase" id="RU000688"/>
    </source>
</evidence>
<comment type="subcellular location">
    <subcellularLocation>
        <location evidence="1">Cell membrane</location>
        <topology evidence="1">Multi-pass membrane protein</topology>
    </subcellularLocation>
</comment>
<evidence type="ECO:0000256" key="1">
    <source>
        <dbReference type="ARBA" id="ARBA00004651"/>
    </source>
</evidence>
<dbReference type="PRINTS" id="PR01157">
    <property type="entry name" value="P2YPURNOCPTR"/>
</dbReference>
<dbReference type="GO" id="GO:0045028">
    <property type="term" value="F:G protein-coupled purinergic nucleotide receptor activity"/>
    <property type="evidence" value="ECO:0007669"/>
    <property type="project" value="InterPro"/>
</dbReference>
<keyword evidence="5 10" id="KW-0297">G-protein coupled receptor</keyword>
<feature type="domain" description="G-protein coupled receptors family 1 profile" evidence="11">
    <location>
        <begin position="38"/>
        <end position="296"/>
    </location>
</feature>
<dbReference type="PANTHER" id="PTHR24233:SF10">
    <property type="entry name" value="P2Y PURINOCEPTOR 13"/>
    <property type="match status" value="1"/>
</dbReference>
<dbReference type="InterPro" id="IPR000276">
    <property type="entry name" value="GPCR_Rhodpsn"/>
</dbReference>
<organism evidence="12">
    <name type="scientific">Stegastes partitus</name>
    <name type="common">bicolor damselfish</name>
    <dbReference type="NCBI Taxonomy" id="144197"/>
    <lineage>
        <taxon>Eukaryota</taxon>
        <taxon>Metazoa</taxon>
        <taxon>Chordata</taxon>
        <taxon>Craniata</taxon>
        <taxon>Vertebrata</taxon>
        <taxon>Euteleostomi</taxon>
        <taxon>Actinopterygii</taxon>
        <taxon>Neopterygii</taxon>
        <taxon>Teleostei</taxon>
        <taxon>Neoteleostei</taxon>
        <taxon>Acanthomorphata</taxon>
        <taxon>Ovalentaria</taxon>
        <taxon>Pomacentridae</taxon>
        <taxon>Stegastes</taxon>
    </lineage>
</organism>
<evidence type="ECO:0000256" key="8">
    <source>
        <dbReference type="ARBA" id="ARBA00023170"/>
    </source>
</evidence>
<dbReference type="InterPro" id="IPR008109">
    <property type="entry name" value="P2Y13_rcpt"/>
</dbReference>
<dbReference type="InterPro" id="IPR017452">
    <property type="entry name" value="GPCR_Rhodpsn_7TM"/>
</dbReference>
<dbReference type="GO" id="GO:0005886">
    <property type="term" value="C:plasma membrane"/>
    <property type="evidence" value="ECO:0007669"/>
    <property type="project" value="UniProtKB-SubCell"/>
</dbReference>
<keyword evidence="4" id="KW-1133">Transmembrane helix</keyword>
<dbReference type="PROSITE" id="PS00237">
    <property type="entry name" value="G_PROTEIN_RECEP_F1_1"/>
    <property type="match status" value="1"/>
</dbReference>
<dbReference type="SUPFAM" id="SSF81321">
    <property type="entry name" value="Family A G protein-coupled receptor-like"/>
    <property type="match status" value="1"/>
</dbReference>
<dbReference type="AlphaFoldDB" id="A0A3B4Z562"/>
<keyword evidence="6" id="KW-0472">Membrane</keyword>